<evidence type="ECO:0000256" key="1">
    <source>
        <dbReference type="SAM" id="Phobius"/>
    </source>
</evidence>
<keyword evidence="1" id="KW-0472">Membrane</keyword>
<reference evidence="2" key="1">
    <citation type="submission" date="2018-06" db="EMBL/GenBank/DDBJ databases">
        <authorList>
            <person name="Zhirakovskaya E."/>
        </authorList>
    </citation>
    <scope>NUCLEOTIDE SEQUENCE</scope>
</reference>
<feature type="transmembrane region" description="Helical" evidence="1">
    <location>
        <begin position="135"/>
        <end position="161"/>
    </location>
</feature>
<keyword evidence="1" id="KW-0812">Transmembrane</keyword>
<keyword evidence="1" id="KW-1133">Transmembrane helix</keyword>
<feature type="transmembrane region" description="Helical" evidence="1">
    <location>
        <begin position="249"/>
        <end position="270"/>
    </location>
</feature>
<proteinExistence type="predicted"/>
<feature type="transmembrane region" description="Helical" evidence="1">
    <location>
        <begin position="20"/>
        <end position="41"/>
    </location>
</feature>
<feature type="transmembrane region" description="Helical" evidence="1">
    <location>
        <begin position="188"/>
        <end position="208"/>
    </location>
</feature>
<feature type="transmembrane region" description="Helical" evidence="1">
    <location>
        <begin position="96"/>
        <end position="123"/>
    </location>
</feature>
<feature type="transmembrane region" description="Helical" evidence="1">
    <location>
        <begin position="276"/>
        <end position="295"/>
    </location>
</feature>
<feature type="transmembrane region" description="Helical" evidence="1">
    <location>
        <begin position="53"/>
        <end position="76"/>
    </location>
</feature>
<dbReference type="AlphaFoldDB" id="A0A3B0QUL2"/>
<dbReference type="InterPro" id="IPR006160">
    <property type="entry name" value="SCFA_transpt_AtoE"/>
</dbReference>
<evidence type="ECO:0000313" key="2">
    <source>
        <dbReference type="EMBL" id="VAV85274.1"/>
    </source>
</evidence>
<sequence length="466" mass="51680">MITKLGEKFTHLFLKYMPNAFVFAILLTIITGIGAFIWLDVTPLKIIQSWYNGFFDLLEFGMQIVLIIITGFSIALSPTIKKGIDKLTVFINSPKLVYFLVVMIGSLLSLISFGWIVITCVLARELALRIKGINYPFLIACVYISFGNWVSGLSSSIPLLLNTEKNYLIETGILTDVIPTSYTLGSPLNMAMIVLFIVVAPLFMLLLVPKKKTGKELNDLLETTEKTKTISIKAEALSLKLPYKSVSDILNNSSFLQLIIVIMGLTYIIFHFSTKGFNLNFNIMIFIFLIVGMFLHKTPMRFVIAMKRSCSNISGIIFQYPFYAGIMGIMLYTGLGTKLGELLASFATIDSYPFYAYITGAIVNFAIPSAGGEFAVVGPSIINAVKEIGAGLPQEEINAMISRASLSVAYGESLSNLLQPFYLLLVFPIMGKGIKIQARDVMGYLVLPFLLFFVIQVMMVTWIPLS</sequence>
<accession>A0A3B0QUL2</accession>
<dbReference type="GO" id="GO:0005886">
    <property type="term" value="C:plasma membrane"/>
    <property type="evidence" value="ECO:0007669"/>
    <property type="project" value="TreeGrafter"/>
</dbReference>
<dbReference type="Pfam" id="PF02667">
    <property type="entry name" value="SCFA_trans"/>
    <property type="match status" value="1"/>
</dbReference>
<name>A0A3B0QUL2_9ZZZZ</name>
<organism evidence="2">
    <name type="scientific">hydrothermal vent metagenome</name>
    <dbReference type="NCBI Taxonomy" id="652676"/>
    <lineage>
        <taxon>unclassified sequences</taxon>
        <taxon>metagenomes</taxon>
        <taxon>ecological metagenomes</taxon>
    </lineage>
</organism>
<protein>
    <submittedName>
        <fullName evidence="2">Short-chain fatty acids transporter</fullName>
    </submittedName>
</protein>
<feature type="transmembrane region" description="Helical" evidence="1">
    <location>
        <begin position="441"/>
        <end position="463"/>
    </location>
</feature>
<dbReference type="PANTHER" id="PTHR41983">
    <property type="entry name" value="SHORT-CHAIN FATTY ACID TRANSPORTER-RELATED"/>
    <property type="match status" value="1"/>
</dbReference>
<dbReference type="PANTHER" id="PTHR41983:SF2">
    <property type="entry name" value="SHORT-CHAIN FATTY ACID TRANSPORTER-RELATED"/>
    <property type="match status" value="1"/>
</dbReference>
<gene>
    <name evidence="2" type="ORF">MNBD_BACTEROID02-1579</name>
</gene>
<dbReference type="EMBL" id="UOEB01000213">
    <property type="protein sequence ID" value="VAV85274.1"/>
    <property type="molecule type" value="Genomic_DNA"/>
</dbReference>
<feature type="transmembrane region" description="Helical" evidence="1">
    <location>
        <begin position="316"/>
        <end position="335"/>
    </location>
</feature>